<sequence>MKSISEFEQTARQAMARGDVATAMAQWTALLEQDPGHGPALNALGNWHLAKGEAIEARDLFRRANAADPGQPALLFNLAAAERAAGDQLASLNALDGALAIDPYFVQAIFQKAVLLEDMGRPREAAIVYRQFLDTAPEDVRGSPRFQPLIARAEEAVARDNEALGRSMEAPAPSIRMSEARAALLGEQPVYVAEPTFLSIPRLPAIPFFDRAVTPWFEELEAATPELLAEATAVAANADDPAFVPYVDNPPGVPANQWAELDHSKLWSAFFFWKHGVRNEANAARCPRTIALLDRMPLADMQGRTPNAFFSVLAPRTRIPVHTGVSNARATVHLPLIVPPGCGFRVGAETREWVPGQAWAFDDTIQHEAWNDSDEPRLILIFDVWNPFLDAEEREFVRQMLDAHAAHHGRIGFSDTL</sequence>
<dbReference type="SUPFAM" id="SSF51197">
    <property type="entry name" value="Clavaminate synthase-like"/>
    <property type="match status" value="1"/>
</dbReference>
<dbReference type="SUPFAM" id="SSF48452">
    <property type="entry name" value="TPR-like"/>
    <property type="match status" value="1"/>
</dbReference>
<dbReference type="PANTHER" id="PTHR46332:SF5">
    <property type="entry name" value="ASPARTATE BETA-HYDROXYLASE DOMAIN CONTAINING 2"/>
    <property type="match status" value="1"/>
</dbReference>
<dbReference type="EMBL" id="JAHFVK010000002">
    <property type="protein sequence ID" value="MBT2134568.1"/>
    <property type="molecule type" value="Genomic_DNA"/>
</dbReference>
<name>A0ABS5W496_9SPHN</name>
<evidence type="ECO:0000256" key="1">
    <source>
        <dbReference type="ARBA" id="ARBA00007730"/>
    </source>
</evidence>
<dbReference type="InterPro" id="IPR011990">
    <property type="entry name" value="TPR-like_helical_dom_sf"/>
</dbReference>
<proteinExistence type="inferred from homology"/>
<organism evidence="5 6">
    <name type="scientific">Croceibacterium selenioxidans</name>
    <dbReference type="NCBI Taxonomy" id="2838833"/>
    <lineage>
        <taxon>Bacteria</taxon>
        <taxon>Pseudomonadati</taxon>
        <taxon>Pseudomonadota</taxon>
        <taxon>Alphaproteobacteria</taxon>
        <taxon>Sphingomonadales</taxon>
        <taxon>Erythrobacteraceae</taxon>
        <taxon>Croceibacterium</taxon>
    </lineage>
</organism>
<evidence type="ECO:0000256" key="2">
    <source>
        <dbReference type="ARBA" id="ARBA00022964"/>
    </source>
</evidence>
<evidence type="ECO:0000313" key="6">
    <source>
        <dbReference type="Proteomes" id="UP000811255"/>
    </source>
</evidence>
<comment type="caution">
    <text evidence="5">The sequence shown here is derived from an EMBL/GenBank/DDBJ whole genome shotgun (WGS) entry which is preliminary data.</text>
</comment>
<dbReference type="RefSeq" id="WP_214536206.1">
    <property type="nucleotide sequence ID" value="NZ_JAHFVK010000002.1"/>
</dbReference>
<dbReference type="Gene3D" id="2.60.120.330">
    <property type="entry name" value="B-lactam Antibiotic, Isopenicillin N Synthase, Chain"/>
    <property type="match status" value="1"/>
</dbReference>
<protein>
    <submittedName>
        <fullName evidence="5">Aspartyl/asparaginyl beta-hydroxylase domain-containing protein</fullName>
    </submittedName>
</protein>
<feature type="domain" description="Aspartyl/asparaginy/proline hydroxylase" evidence="4">
    <location>
        <begin position="260"/>
        <end position="387"/>
    </location>
</feature>
<dbReference type="Gene3D" id="1.25.40.10">
    <property type="entry name" value="Tetratricopeptide repeat domain"/>
    <property type="match status" value="1"/>
</dbReference>
<keyword evidence="2" id="KW-0223">Dioxygenase</keyword>
<dbReference type="Pfam" id="PF05118">
    <property type="entry name" value="Asp_Arg_Hydrox"/>
    <property type="match status" value="1"/>
</dbReference>
<keyword evidence="3" id="KW-0560">Oxidoreductase</keyword>
<comment type="similarity">
    <text evidence="1">Belongs to the aspartyl/asparaginyl beta-hydroxylase family.</text>
</comment>
<evidence type="ECO:0000256" key="3">
    <source>
        <dbReference type="ARBA" id="ARBA00023002"/>
    </source>
</evidence>
<evidence type="ECO:0000313" key="5">
    <source>
        <dbReference type="EMBL" id="MBT2134568.1"/>
    </source>
</evidence>
<dbReference type="PANTHER" id="PTHR46332">
    <property type="entry name" value="ASPARTATE BETA-HYDROXYLASE DOMAIN-CONTAINING PROTEIN 2"/>
    <property type="match status" value="1"/>
</dbReference>
<reference evidence="5 6" key="1">
    <citation type="submission" date="2021-05" db="EMBL/GenBank/DDBJ databases">
        <title>Croceibacterium sp. LX-88 genome sequence.</title>
        <authorList>
            <person name="Luo X."/>
        </authorList>
    </citation>
    <scope>NUCLEOTIDE SEQUENCE [LARGE SCALE GENOMIC DNA]</scope>
    <source>
        <strain evidence="5 6">LX-88</strain>
    </source>
</reference>
<gene>
    <name evidence="5" type="ORF">KK137_09500</name>
</gene>
<dbReference type="InterPro" id="IPR007803">
    <property type="entry name" value="Asp/Arg/Pro-Hydrxlase"/>
</dbReference>
<evidence type="ECO:0000259" key="4">
    <source>
        <dbReference type="Pfam" id="PF05118"/>
    </source>
</evidence>
<dbReference type="InterPro" id="IPR051821">
    <property type="entry name" value="Asp/Asn_beta-hydroxylase"/>
</dbReference>
<dbReference type="Proteomes" id="UP000811255">
    <property type="component" value="Unassembled WGS sequence"/>
</dbReference>
<accession>A0ABS5W496</accession>
<dbReference type="InterPro" id="IPR027443">
    <property type="entry name" value="IPNS-like_sf"/>
</dbReference>
<keyword evidence="6" id="KW-1185">Reference proteome</keyword>